<dbReference type="Pfam" id="PF01243">
    <property type="entry name" value="PNPOx_N"/>
    <property type="match status" value="1"/>
</dbReference>
<keyword evidence="4" id="KW-1185">Reference proteome</keyword>
<organism evidence="3 4">
    <name type="scientific">Paenibacillus artemisiicola</name>
    <dbReference type="NCBI Taxonomy" id="1172618"/>
    <lineage>
        <taxon>Bacteria</taxon>
        <taxon>Bacillati</taxon>
        <taxon>Bacillota</taxon>
        <taxon>Bacilli</taxon>
        <taxon>Bacillales</taxon>
        <taxon>Paenibacillaceae</taxon>
        <taxon>Paenibacillus</taxon>
    </lineage>
</organism>
<dbReference type="SUPFAM" id="SSF50475">
    <property type="entry name" value="FMN-binding split barrel"/>
    <property type="match status" value="1"/>
</dbReference>
<evidence type="ECO:0000313" key="3">
    <source>
        <dbReference type="EMBL" id="MBO7746104.1"/>
    </source>
</evidence>
<dbReference type="InterPro" id="IPR011576">
    <property type="entry name" value="Pyridox_Oxase_N"/>
</dbReference>
<comment type="caution">
    <text evidence="3">The sequence shown here is derived from an EMBL/GenBank/DDBJ whole genome shotgun (WGS) entry which is preliminary data.</text>
</comment>
<dbReference type="InterPro" id="IPR012349">
    <property type="entry name" value="Split_barrel_FMN-bd"/>
</dbReference>
<accession>A0ABS3WCQ0</accession>
<dbReference type="PANTHER" id="PTHR35176">
    <property type="entry name" value="HEME OXYGENASE HI_0854-RELATED"/>
    <property type="match status" value="1"/>
</dbReference>
<feature type="domain" description="Pyridoxamine 5'-phosphate oxidase N-terminal" evidence="2">
    <location>
        <begin position="11"/>
        <end position="139"/>
    </location>
</feature>
<dbReference type="Gene3D" id="2.30.110.10">
    <property type="entry name" value="Electron Transport, Fmn-binding Protein, Chain A"/>
    <property type="match status" value="1"/>
</dbReference>
<evidence type="ECO:0000259" key="2">
    <source>
        <dbReference type="Pfam" id="PF01243"/>
    </source>
</evidence>
<proteinExistence type="predicted"/>
<evidence type="ECO:0000256" key="1">
    <source>
        <dbReference type="ARBA" id="ARBA00023002"/>
    </source>
</evidence>
<gene>
    <name evidence="3" type="ORF">I8J29_17990</name>
</gene>
<sequence length="169" mass="18727">MKPHDDEAIRAQMLNFVGSLKTLVLSTVDELGSPYASYAPFVRKDGLFYVYLSRIADHYRHLERSPLTDALLIEDESRTANPFARRRARFACRAENLGNEGHEAIFALFAERFGQSTIAMLRGLDFSLFALEPRTGRYVAGFGRAYDIDPAGGGFAHVDRAGHGGAEQA</sequence>
<keyword evidence="1" id="KW-0560">Oxidoreductase</keyword>
<evidence type="ECO:0000313" key="4">
    <source>
        <dbReference type="Proteomes" id="UP000670947"/>
    </source>
</evidence>
<reference evidence="3 4" key="1">
    <citation type="submission" date="2021-03" db="EMBL/GenBank/DDBJ databases">
        <title>Paenibacillus artemisicola MWE-103 whole genome sequence.</title>
        <authorList>
            <person name="Ham Y.J."/>
        </authorList>
    </citation>
    <scope>NUCLEOTIDE SEQUENCE [LARGE SCALE GENOMIC DNA]</scope>
    <source>
        <strain evidence="3 4">MWE-103</strain>
    </source>
</reference>
<dbReference type="Proteomes" id="UP000670947">
    <property type="component" value="Unassembled WGS sequence"/>
</dbReference>
<dbReference type="PIRSF" id="PIRSF004633">
    <property type="entry name" value="UCP_PLP_oxd"/>
    <property type="match status" value="1"/>
</dbReference>
<name>A0ABS3WCQ0_9BACL</name>
<dbReference type="InterPro" id="IPR014419">
    <property type="entry name" value="HutZ"/>
</dbReference>
<dbReference type="RefSeq" id="WP_208848901.1">
    <property type="nucleotide sequence ID" value="NZ_JAGGDJ010000015.1"/>
</dbReference>
<protein>
    <submittedName>
        <fullName evidence="3">Pyridoxamine 5'-phosphate oxidase family protein</fullName>
    </submittedName>
</protein>
<dbReference type="PANTHER" id="PTHR35176:SF6">
    <property type="entry name" value="HEME OXYGENASE HI_0854-RELATED"/>
    <property type="match status" value="1"/>
</dbReference>
<dbReference type="InterPro" id="IPR052019">
    <property type="entry name" value="F420H2_bilvrd_red/Heme_oxyg"/>
</dbReference>
<dbReference type="EMBL" id="JAGGDJ010000015">
    <property type="protein sequence ID" value="MBO7746104.1"/>
    <property type="molecule type" value="Genomic_DNA"/>
</dbReference>